<comment type="caution">
    <text evidence="1">The sequence shown here is derived from an EMBL/GenBank/DDBJ whole genome shotgun (WGS) entry which is preliminary data.</text>
</comment>
<dbReference type="EMBL" id="JBHTBX010000001">
    <property type="protein sequence ID" value="MFC7433175.1"/>
    <property type="molecule type" value="Genomic_DNA"/>
</dbReference>
<dbReference type="RefSeq" id="WP_382253271.1">
    <property type="nucleotide sequence ID" value="NZ_JBHTBX010000001.1"/>
</dbReference>
<reference evidence="2" key="1">
    <citation type="journal article" date="2019" name="Int. J. Syst. Evol. Microbiol.">
        <title>The Global Catalogue of Microorganisms (GCM) 10K type strain sequencing project: providing services to taxonomists for standard genome sequencing and annotation.</title>
        <authorList>
            <consortium name="The Broad Institute Genomics Platform"/>
            <consortium name="The Broad Institute Genome Sequencing Center for Infectious Disease"/>
            <person name="Wu L."/>
            <person name="Ma J."/>
        </authorList>
    </citation>
    <scope>NUCLEOTIDE SEQUENCE [LARGE SCALE GENOMIC DNA]</scope>
    <source>
        <strain evidence="2">CCUG 54518</strain>
    </source>
</reference>
<name>A0ABW2R441_9BURK</name>
<evidence type="ECO:0000313" key="1">
    <source>
        <dbReference type="EMBL" id="MFC7433175.1"/>
    </source>
</evidence>
<protein>
    <submittedName>
        <fullName evidence="1">Uncharacterized protein</fullName>
    </submittedName>
</protein>
<dbReference type="Proteomes" id="UP001596495">
    <property type="component" value="Unassembled WGS sequence"/>
</dbReference>
<keyword evidence="2" id="KW-1185">Reference proteome</keyword>
<sequence>MSIFGRISVGALVLCTGAIAWSNEGPEEDLRATIEQWSVGGQTLRASGKTYVVAPDVQIVDRNARFVSALQLKPGVPVLLTLSGNAVTHVIVNPGPSNPFERPGQR</sequence>
<proteinExistence type="predicted"/>
<organism evidence="1 2">
    <name type="scientific">Hydrogenophaga bisanensis</name>
    <dbReference type="NCBI Taxonomy" id="439611"/>
    <lineage>
        <taxon>Bacteria</taxon>
        <taxon>Pseudomonadati</taxon>
        <taxon>Pseudomonadota</taxon>
        <taxon>Betaproteobacteria</taxon>
        <taxon>Burkholderiales</taxon>
        <taxon>Comamonadaceae</taxon>
        <taxon>Hydrogenophaga</taxon>
    </lineage>
</organism>
<accession>A0ABW2R441</accession>
<gene>
    <name evidence="1" type="ORF">ACFQNJ_01475</name>
</gene>
<evidence type="ECO:0000313" key="2">
    <source>
        <dbReference type="Proteomes" id="UP001596495"/>
    </source>
</evidence>